<comment type="similarity">
    <text evidence="1 5">Belongs to the CoaE family.</text>
</comment>
<dbReference type="InterPro" id="IPR001977">
    <property type="entry name" value="Depp_CoAkinase"/>
</dbReference>
<protein>
    <recommendedName>
        <fullName evidence="5 6">Dephospho-CoA kinase</fullName>
        <ecNumber evidence="5 6">2.7.1.24</ecNumber>
    </recommendedName>
    <alternativeName>
        <fullName evidence="5">Dephosphocoenzyme A kinase</fullName>
    </alternativeName>
</protein>
<dbReference type="CDD" id="cd02022">
    <property type="entry name" value="DPCK"/>
    <property type="match status" value="1"/>
</dbReference>
<sequence>MDSVRLSAGLTPGQQTRVHRIGLTGGIGSGKSTVARMLVGLGATLVDTDAIARSMTLAHGAAMPAIAAEFGTQMVAPDGSLDRDRMRSLVFADAQAKRRLEAILHPLIGQECERQAAAASGNAVVFDVPLLVESQRWRRIVDFVLVIDASEAHQMQRVVDRSGWSPEAVRAVIAQQASRAQRRAAADAIICNENLTFAQLEDEVRKLWRQWALPAV</sequence>
<accession>A0ABT7NBX7</accession>
<proteinExistence type="inferred from homology"/>
<dbReference type="HAMAP" id="MF_00376">
    <property type="entry name" value="Dephospho_CoA_kinase"/>
    <property type="match status" value="1"/>
</dbReference>
<evidence type="ECO:0000313" key="7">
    <source>
        <dbReference type="EMBL" id="MDM0045449.1"/>
    </source>
</evidence>
<dbReference type="PROSITE" id="PS51219">
    <property type="entry name" value="DPCK"/>
    <property type="match status" value="1"/>
</dbReference>
<dbReference type="InterPro" id="IPR027417">
    <property type="entry name" value="P-loop_NTPase"/>
</dbReference>
<keyword evidence="2 5" id="KW-0547">Nucleotide-binding</keyword>
<comment type="catalytic activity">
    <reaction evidence="5">
        <text>3'-dephospho-CoA + ATP = ADP + CoA + H(+)</text>
        <dbReference type="Rhea" id="RHEA:18245"/>
        <dbReference type="ChEBI" id="CHEBI:15378"/>
        <dbReference type="ChEBI" id="CHEBI:30616"/>
        <dbReference type="ChEBI" id="CHEBI:57287"/>
        <dbReference type="ChEBI" id="CHEBI:57328"/>
        <dbReference type="ChEBI" id="CHEBI:456216"/>
        <dbReference type="EC" id="2.7.1.24"/>
    </reaction>
</comment>
<evidence type="ECO:0000256" key="6">
    <source>
        <dbReference type="NCBIfam" id="TIGR00152"/>
    </source>
</evidence>
<keyword evidence="4 5" id="KW-0173">Coenzyme A biosynthesis</keyword>
<keyword evidence="3 5" id="KW-0067">ATP-binding</keyword>
<evidence type="ECO:0000256" key="4">
    <source>
        <dbReference type="ARBA" id="ARBA00022993"/>
    </source>
</evidence>
<dbReference type="PANTHER" id="PTHR10695:SF46">
    <property type="entry name" value="BIFUNCTIONAL COENZYME A SYNTHASE-RELATED"/>
    <property type="match status" value="1"/>
</dbReference>
<dbReference type="GO" id="GO:0004140">
    <property type="term" value="F:dephospho-CoA kinase activity"/>
    <property type="evidence" value="ECO:0007669"/>
    <property type="project" value="UniProtKB-EC"/>
</dbReference>
<reference evidence="7" key="1">
    <citation type="submission" date="2023-06" db="EMBL/GenBank/DDBJ databases">
        <authorList>
            <person name="Jiang Y."/>
            <person name="Liu Q."/>
        </authorList>
    </citation>
    <scope>NUCLEOTIDE SEQUENCE</scope>
    <source>
        <strain evidence="7">CGMCC 1.12089</strain>
    </source>
</reference>
<evidence type="ECO:0000256" key="5">
    <source>
        <dbReference type="HAMAP-Rule" id="MF_00376"/>
    </source>
</evidence>
<organism evidence="7 8">
    <name type="scientific">Variovorax dokdonensis</name>
    <dbReference type="NCBI Taxonomy" id="344883"/>
    <lineage>
        <taxon>Bacteria</taxon>
        <taxon>Pseudomonadati</taxon>
        <taxon>Pseudomonadota</taxon>
        <taxon>Betaproteobacteria</taxon>
        <taxon>Burkholderiales</taxon>
        <taxon>Comamonadaceae</taxon>
        <taxon>Variovorax</taxon>
    </lineage>
</organism>
<evidence type="ECO:0000256" key="1">
    <source>
        <dbReference type="ARBA" id="ARBA00009018"/>
    </source>
</evidence>
<dbReference type="SUPFAM" id="SSF52540">
    <property type="entry name" value="P-loop containing nucleoside triphosphate hydrolases"/>
    <property type="match status" value="1"/>
</dbReference>
<comment type="pathway">
    <text evidence="5">Cofactor biosynthesis; coenzyme A biosynthesis; CoA from (R)-pantothenate: step 5/5.</text>
</comment>
<comment type="caution">
    <text evidence="7">The sequence shown here is derived from an EMBL/GenBank/DDBJ whole genome shotgun (WGS) entry which is preliminary data.</text>
</comment>
<dbReference type="Gene3D" id="3.40.50.300">
    <property type="entry name" value="P-loop containing nucleotide triphosphate hydrolases"/>
    <property type="match status" value="1"/>
</dbReference>
<name>A0ABT7NBX7_9BURK</name>
<dbReference type="Proteomes" id="UP001174908">
    <property type="component" value="Unassembled WGS sequence"/>
</dbReference>
<keyword evidence="5" id="KW-0963">Cytoplasm</keyword>
<gene>
    <name evidence="5 7" type="primary">coaE</name>
    <name evidence="7" type="ORF">QTH91_13220</name>
</gene>
<keyword evidence="8" id="KW-1185">Reference proteome</keyword>
<evidence type="ECO:0000313" key="8">
    <source>
        <dbReference type="Proteomes" id="UP001174908"/>
    </source>
</evidence>
<evidence type="ECO:0000256" key="2">
    <source>
        <dbReference type="ARBA" id="ARBA00022741"/>
    </source>
</evidence>
<dbReference type="EMBL" id="JASZYV010000002">
    <property type="protein sequence ID" value="MDM0045449.1"/>
    <property type="molecule type" value="Genomic_DNA"/>
</dbReference>
<keyword evidence="5 7" id="KW-0808">Transferase</keyword>
<dbReference type="NCBIfam" id="TIGR00152">
    <property type="entry name" value="dephospho-CoA kinase"/>
    <property type="match status" value="1"/>
</dbReference>
<dbReference type="PANTHER" id="PTHR10695">
    <property type="entry name" value="DEPHOSPHO-COA KINASE-RELATED"/>
    <property type="match status" value="1"/>
</dbReference>
<dbReference type="Pfam" id="PF01121">
    <property type="entry name" value="CoaE"/>
    <property type="match status" value="1"/>
</dbReference>
<evidence type="ECO:0000256" key="3">
    <source>
        <dbReference type="ARBA" id="ARBA00022840"/>
    </source>
</evidence>
<dbReference type="EC" id="2.7.1.24" evidence="5 6"/>
<dbReference type="RefSeq" id="WP_286660522.1">
    <property type="nucleotide sequence ID" value="NZ_JASZYV010000002.1"/>
</dbReference>
<feature type="binding site" evidence="5">
    <location>
        <begin position="28"/>
        <end position="33"/>
    </location>
    <ligand>
        <name>ATP</name>
        <dbReference type="ChEBI" id="CHEBI:30616"/>
    </ligand>
</feature>
<comment type="subcellular location">
    <subcellularLocation>
        <location evidence="5">Cytoplasm</location>
    </subcellularLocation>
</comment>
<keyword evidence="5 7" id="KW-0418">Kinase</keyword>
<comment type="function">
    <text evidence="5">Catalyzes the phosphorylation of the 3'-hydroxyl group of dephosphocoenzyme A to form coenzyme A.</text>
</comment>